<dbReference type="InterPro" id="IPR036249">
    <property type="entry name" value="Thioredoxin-like_sf"/>
</dbReference>
<protein>
    <recommendedName>
        <fullName evidence="2">Hydrogenase expression/formation protein</fullName>
    </recommendedName>
</protein>
<name>A0A6L7G6H1_9RHOB</name>
<evidence type="ECO:0000313" key="4">
    <source>
        <dbReference type="Proteomes" id="UP000477911"/>
    </source>
</evidence>
<dbReference type="CDD" id="cd02965">
    <property type="entry name" value="HyaE"/>
    <property type="match status" value="1"/>
</dbReference>
<evidence type="ECO:0000256" key="1">
    <source>
        <dbReference type="ARBA" id="ARBA00009004"/>
    </source>
</evidence>
<evidence type="ECO:0000256" key="2">
    <source>
        <dbReference type="PIRNR" id="PIRNR038934"/>
    </source>
</evidence>
<sequence>MTHPLVTRLTTELGWPALDDIGSFDAWAASPGVHVAFVPGDAARNLETPDVAIILPELRMTFQNAFDCAVIGDAIEATLREDSGVLKTPALIFYHDGICLGGIARVRDWDDYMARIPRFLSAPAAAE</sequence>
<reference evidence="3 4" key="1">
    <citation type="submission" date="2019-12" db="EMBL/GenBank/DDBJ databases">
        <authorList>
            <person name="Li M."/>
        </authorList>
    </citation>
    <scope>NUCLEOTIDE SEQUENCE [LARGE SCALE GENOMIC DNA]</scope>
    <source>
        <strain evidence="3 4">GBMRC 2024</strain>
    </source>
</reference>
<dbReference type="PIRSF" id="PIRSF038934">
    <property type="entry name" value="HyaE_HupG"/>
    <property type="match status" value="1"/>
</dbReference>
<dbReference type="RefSeq" id="WP_160895823.1">
    <property type="nucleotide sequence ID" value="NZ_WUMU01000020.1"/>
</dbReference>
<proteinExistence type="inferred from homology"/>
<evidence type="ECO:0000313" key="3">
    <source>
        <dbReference type="EMBL" id="MXN19695.1"/>
    </source>
</evidence>
<dbReference type="InterPro" id="IPR010893">
    <property type="entry name" value="NiFe-hyd_mat_HyaE"/>
</dbReference>
<dbReference type="AlphaFoldDB" id="A0A6L7G6H1"/>
<dbReference type="EMBL" id="WUMU01000020">
    <property type="protein sequence ID" value="MXN19695.1"/>
    <property type="molecule type" value="Genomic_DNA"/>
</dbReference>
<organism evidence="3 4">
    <name type="scientific">Pseudooceanicola albus</name>
    <dbReference type="NCBI Taxonomy" id="2692189"/>
    <lineage>
        <taxon>Bacteria</taxon>
        <taxon>Pseudomonadati</taxon>
        <taxon>Pseudomonadota</taxon>
        <taxon>Alphaproteobacteria</taxon>
        <taxon>Rhodobacterales</taxon>
        <taxon>Paracoccaceae</taxon>
        <taxon>Pseudooceanicola</taxon>
    </lineage>
</organism>
<dbReference type="Proteomes" id="UP000477911">
    <property type="component" value="Unassembled WGS sequence"/>
</dbReference>
<dbReference type="Pfam" id="PF07449">
    <property type="entry name" value="HyaE"/>
    <property type="match status" value="1"/>
</dbReference>
<accession>A0A6L7G6H1</accession>
<dbReference type="SUPFAM" id="SSF52833">
    <property type="entry name" value="Thioredoxin-like"/>
    <property type="match status" value="1"/>
</dbReference>
<comment type="caution">
    <text evidence="3">The sequence shown here is derived from an EMBL/GenBank/DDBJ whole genome shotgun (WGS) entry which is preliminary data.</text>
</comment>
<dbReference type="Gene3D" id="3.40.30.10">
    <property type="entry name" value="Glutaredoxin"/>
    <property type="match status" value="1"/>
</dbReference>
<gene>
    <name evidence="3" type="ORF">GR170_17825</name>
</gene>
<comment type="similarity">
    <text evidence="1 2">Belongs to the HupG/HyaE family.</text>
</comment>
<keyword evidence="4" id="KW-1185">Reference proteome</keyword>